<evidence type="ECO:0000259" key="4">
    <source>
        <dbReference type="PROSITE" id="PS50887"/>
    </source>
</evidence>
<dbReference type="InterPro" id="IPR035919">
    <property type="entry name" value="EAL_sf"/>
</dbReference>
<dbReference type="Proteomes" id="UP000671852">
    <property type="component" value="Chromosome"/>
</dbReference>
<dbReference type="SMART" id="SM00267">
    <property type="entry name" value="GGDEF"/>
    <property type="match status" value="1"/>
</dbReference>
<dbReference type="Pfam" id="PF00563">
    <property type="entry name" value="EAL"/>
    <property type="match status" value="1"/>
</dbReference>
<dbReference type="InterPro" id="IPR050706">
    <property type="entry name" value="Cyclic-di-GMP_PDE-like"/>
</dbReference>
<dbReference type="InterPro" id="IPR001633">
    <property type="entry name" value="EAL_dom"/>
</dbReference>
<dbReference type="InterPro" id="IPR029787">
    <property type="entry name" value="Nucleotide_cyclase"/>
</dbReference>
<dbReference type="GO" id="GO:0071111">
    <property type="term" value="F:cyclic-guanylate-specific phosphodiesterase activity"/>
    <property type="evidence" value="ECO:0007669"/>
    <property type="project" value="InterPro"/>
</dbReference>
<dbReference type="PANTHER" id="PTHR33121:SF71">
    <property type="entry name" value="OXYGEN SENSOR PROTEIN DOSP"/>
    <property type="match status" value="1"/>
</dbReference>
<dbReference type="InterPro" id="IPR000160">
    <property type="entry name" value="GGDEF_dom"/>
</dbReference>
<name>A0A975GCS6_9BACT</name>
<feature type="domain" description="GGDEF" evidence="4">
    <location>
        <begin position="203"/>
        <end position="331"/>
    </location>
</feature>
<feature type="modified residue" description="4-aspartylphosphate" evidence="1">
    <location>
        <position position="64"/>
    </location>
</feature>
<dbReference type="Gene3D" id="3.30.70.270">
    <property type="match status" value="1"/>
</dbReference>
<dbReference type="PROSITE" id="PS50887">
    <property type="entry name" value="GGDEF"/>
    <property type="match status" value="1"/>
</dbReference>
<gene>
    <name evidence="5" type="ORF">GJV85_06725</name>
</gene>
<evidence type="ECO:0000256" key="1">
    <source>
        <dbReference type="PROSITE-ProRule" id="PRU00169"/>
    </source>
</evidence>
<dbReference type="Pfam" id="PF00072">
    <property type="entry name" value="Response_reg"/>
    <property type="match status" value="1"/>
</dbReference>
<reference evidence="5" key="1">
    <citation type="submission" date="2019-11" db="EMBL/GenBank/DDBJ databases">
        <authorList>
            <person name="Kojima H."/>
        </authorList>
    </citation>
    <scope>NUCLEOTIDE SEQUENCE</scope>
    <source>
        <strain evidence="5">H1576</strain>
    </source>
</reference>
<dbReference type="SUPFAM" id="SSF55073">
    <property type="entry name" value="Nucleotide cyclase"/>
    <property type="match status" value="1"/>
</dbReference>
<dbReference type="PROSITE" id="PS50883">
    <property type="entry name" value="EAL"/>
    <property type="match status" value="1"/>
</dbReference>
<evidence type="ECO:0000313" key="5">
    <source>
        <dbReference type="EMBL" id="QSZ41812.1"/>
    </source>
</evidence>
<sequence>MAELKDLLPVTKNLTLLYIDENQEYLMGMTNALKKVFLRVDDADNATLGAGYLKVNSYDLIIIDSSSSIMSVQNLVKNIRSINKYQEIILTCTNSSSEEILEYSTLQLSSIIKKPFKSIDFLDCVLDVILKLKFNRNYLTKEIEKLQQDVLYERKRIGKFMLNEKSLKAKLSENQQSKPIDLTLNQLTSLSNKLSLDNVLDERAYSMLYLSIDNFDFFRRNFDAATTAEFIKMIVEKLLQYIPSNFSLYHIDYSDFCLLSSANSINETVLLSKKINSLFKDMPIKIRDYSEYIHFSMGTAHERGEVLFLKAQSASLEAKYFGGNKNVIYNPDSNFIKEKQDEYYWRDVVKKAFDKKRIFTYYQPVISNGDESTLYYEVLCRLLDDSNTLVDAKKFMRSAKNSGLGVEITKIVIDKAFTRFEDTQHCFSINIGAADLYDEYLIDLLIYKCEKSDIVTSRVYLEILEDAHNMNSEQIKREVAKLKSKGFHIVIDDFGSSIASYESALIYEAEYIKIEGLFIKKLSDIESYKSAVSGIVAFAKQNGIKTIARHIESQEVLNSVKSLDVEYSQGFFISKPSLDL</sequence>
<dbReference type="KEGG" id="saqt:GJV85_06725"/>
<dbReference type="PROSITE" id="PS50110">
    <property type="entry name" value="RESPONSE_REGULATORY"/>
    <property type="match status" value="1"/>
</dbReference>
<dbReference type="AlphaFoldDB" id="A0A975GCS6"/>
<dbReference type="GO" id="GO:0000160">
    <property type="term" value="P:phosphorelay signal transduction system"/>
    <property type="evidence" value="ECO:0007669"/>
    <property type="project" value="InterPro"/>
</dbReference>
<proteinExistence type="predicted"/>
<reference evidence="5" key="2">
    <citation type="submission" date="2021-04" db="EMBL/GenBank/DDBJ databases">
        <title>Isolation and characterization of a novel species of the genus Sulfurimonas.</title>
        <authorList>
            <person name="Fukui M."/>
        </authorList>
    </citation>
    <scope>NUCLEOTIDE SEQUENCE</scope>
    <source>
        <strain evidence="5">H1576</strain>
    </source>
</reference>
<keyword evidence="1" id="KW-0597">Phosphoprotein</keyword>
<keyword evidence="6" id="KW-1185">Reference proteome</keyword>
<evidence type="ECO:0000259" key="3">
    <source>
        <dbReference type="PROSITE" id="PS50883"/>
    </source>
</evidence>
<dbReference type="Gene3D" id="3.40.50.2300">
    <property type="match status" value="1"/>
</dbReference>
<evidence type="ECO:0000313" key="6">
    <source>
        <dbReference type="Proteomes" id="UP000671852"/>
    </source>
</evidence>
<dbReference type="SUPFAM" id="SSF52172">
    <property type="entry name" value="CheY-like"/>
    <property type="match status" value="1"/>
</dbReference>
<dbReference type="InterPro" id="IPR043128">
    <property type="entry name" value="Rev_trsase/Diguanyl_cyclase"/>
</dbReference>
<dbReference type="Gene3D" id="3.20.20.450">
    <property type="entry name" value="EAL domain"/>
    <property type="match status" value="1"/>
</dbReference>
<accession>A0A975GCS6</accession>
<dbReference type="EMBL" id="CP046072">
    <property type="protein sequence ID" value="QSZ41812.1"/>
    <property type="molecule type" value="Genomic_DNA"/>
</dbReference>
<feature type="domain" description="Response regulatory" evidence="2">
    <location>
        <begin position="15"/>
        <end position="129"/>
    </location>
</feature>
<dbReference type="RefSeq" id="WP_207563096.1">
    <property type="nucleotide sequence ID" value="NZ_CP046072.1"/>
</dbReference>
<dbReference type="InterPro" id="IPR001789">
    <property type="entry name" value="Sig_transdc_resp-reg_receiver"/>
</dbReference>
<dbReference type="InterPro" id="IPR011006">
    <property type="entry name" value="CheY-like_superfamily"/>
</dbReference>
<protein>
    <submittedName>
        <fullName evidence="5">EAL domain-containing protein</fullName>
    </submittedName>
</protein>
<dbReference type="SMART" id="SM00052">
    <property type="entry name" value="EAL"/>
    <property type="match status" value="1"/>
</dbReference>
<feature type="domain" description="EAL" evidence="3">
    <location>
        <begin position="342"/>
        <end position="580"/>
    </location>
</feature>
<dbReference type="CDD" id="cd01948">
    <property type="entry name" value="EAL"/>
    <property type="match status" value="1"/>
</dbReference>
<dbReference type="SUPFAM" id="SSF141868">
    <property type="entry name" value="EAL domain-like"/>
    <property type="match status" value="1"/>
</dbReference>
<evidence type="ECO:0000259" key="2">
    <source>
        <dbReference type="PROSITE" id="PS50110"/>
    </source>
</evidence>
<dbReference type="PANTHER" id="PTHR33121">
    <property type="entry name" value="CYCLIC DI-GMP PHOSPHODIESTERASE PDEF"/>
    <property type="match status" value="1"/>
</dbReference>
<organism evidence="5 6">
    <name type="scientific">Sulfurimonas aquatica</name>
    <dbReference type="NCBI Taxonomy" id="2672570"/>
    <lineage>
        <taxon>Bacteria</taxon>
        <taxon>Pseudomonadati</taxon>
        <taxon>Campylobacterota</taxon>
        <taxon>Epsilonproteobacteria</taxon>
        <taxon>Campylobacterales</taxon>
        <taxon>Sulfurimonadaceae</taxon>
        <taxon>Sulfurimonas</taxon>
    </lineage>
</organism>